<keyword evidence="4" id="KW-1133">Transmembrane helix</keyword>
<accession>A0A7S1N2T9</accession>
<dbReference type="SUPFAM" id="SSF50249">
    <property type="entry name" value="Nucleic acid-binding proteins"/>
    <property type="match status" value="1"/>
</dbReference>
<evidence type="ECO:0008006" key="6">
    <source>
        <dbReference type="Google" id="ProtNLM"/>
    </source>
</evidence>
<dbReference type="EMBL" id="HBGA01009533">
    <property type="protein sequence ID" value="CAD8992493.1"/>
    <property type="molecule type" value="Transcribed_RNA"/>
</dbReference>
<gene>
    <name evidence="5" type="ORF">EGYM00392_LOCUS3540</name>
</gene>
<feature type="compositionally biased region" description="Polar residues" evidence="3">
    <location>
        <begin position="365"/>
        <end position="380"/>
    </location>
</feature>
<dbReference type="InterPro" id="IPR000424">
    <property type="entry name" value="Primosome_PriB/ssb"/>
</dbReference>
<dbReference type="CDD" id="cd04496">
    <property type="entry name" value="SSB_OBF"/>
    <property type="match status" value="1"/>
</dbReference>
<dbReference type="PANTHER" id="PTHR10302">
    <property type="entry name" value="SINGLE-STRANDED DNA-BINDING PROTEIN"/>
    <property type="match status" value="1"/>
</dbReference>
<dbReference type="AlphaFoldDB" id="A0A7S1N2T9"/>
<dbReference type="NCBIfam" id="TIGR00621">
    <property type="entry name" value="ssb"/>
    <property type="match status" value="1"/>
</dbReference>
<dbReference type="Pfam" id="PF00436">
    <property type="entry name" value="SSB"/>
    <property type="match status" value="1"/>
</dbReference>
<feature type="transmembrane region" description="Helical" evidence="4">
    <location>
        <begin position="26"/>
        <end position="44"/>
    </location>
</feature>
<feature type="region of interest" description="Disordered" evidence="3">
    <location>
        <begin position="292"/>
        <end position="406"/>
    </location>
</feature>
<evidence type="ECO:0000256" key="2">
    <source>
        <dbReference type="PROSITE-ProRule" id="PRU00252"/>
    </source>
</evidence>
<dbReference type="GO" id="GO:0003697">
    <property type="term" value="F:single-stranded DNA binding"/>
    <property type="evidence" value="ECO:0007669"/>
    <property type="project" value="InterPro"/>
</dbReference>
<keyword evidence="4" id="KW-0472">Membrane</keyword>
<protein>
    <recommendedName>
        <fullName evidence="6">Single-stranded DNA-binding protein</fullName>
    </recommendedName>
</protein>
<dbReference type="GO" id="GO:0006264">
    <property type="term" value="P:mitochondrial DNA replication"/>
    <property type="evidence" value="ECO:0007669"/>
    <property type="project" value="TreeGrafter"/>
</dbReference>
<evidence type="ECO:0000256" key="1">
    <source>
        <dbReference type="ARBA" id="ARBA00023125"/>
    </source>
</evidence>
<evidence type="ECO:0000313" key="5">
    <source>
        <dbReference type="EMBL" id="CAD8992493.1"/>
    </source>
</evidence>
<dbReference type="HAMAP" id="MF_00984">
    <property type="entry name" value="SSB"/>
    <property type="match status" value="1"/>
</dbReference>
<organism evidence="5">
    <name type="scientific">Eutreptiella gymnastica</name>
    <dbReference type="NCBI Taxonomy" id="73025"/>
    <lineage>
        <taxon>Eukaryota</taxon>
        <taxon>Discoba</taxon>
        <taxon>Euglenozoa</taxon>
        <taxon>Euglenida</taxon>
        <taxon>Spirocuta</taxon>
        <taxon>Euglenophyceae</taxon>
        <taxon>Eutreptiales</taxon>
        <taxon>Eutreptiaceae</taxon>
        <taxon>Eutreptiella</taxon>
    </lineage>
</organism>
<name>A0A7S1N2T9_9EUGL</name>
<proteinExistence type="inferred from homology"/>
<keyword evidence="1 2" id="KW-0238">DNA-binding</keyword>
<evidence type="ECO:0000256" key="3">
    <source>
        <dbReference type="SAM" id="MobiDB-lite"/>
    </source>
</evidence>
<dbReference type="InterPro" id="IPR012340">
    <property type="entry name" value="NA-bd_OB-fold"/>
</dbReference>
<keyword evidence="4" id="KW-0812">Transmembrane</keyword>
<reference evidence="5" key="1">
    <citation type="submission" date="2021-01" db="EMBL/GenBank/DDBJ databases">
        <authorList>
            <person name="Corre E."/>
            <person name="Pelletier E."/>
            <person name="Niang G."/>
            <person name="Scheremetjew M."/>
            <person name="Finn R."/>
            <person name="Kale V."/>
            <person name="Holt S."/>
            <person name="Cochrane G."/>
            <person name="Meng A."/>
            <person name="Brown T."/>
            <person name="Cohen L."/>
        </authorList>
    </citation>
    <scope>NUCLEOTIDE SEQUENCE</scope>
    <source>
        <strain evidence="5">NIES-381</strain>
    </source>
</reference>
<dbReference type="GO" id="GO:0042645">
    <property type="term" value="C:mitochondrial nucleoid"/>
    <property type="evidence" value="ECO:0007669"/>
    <property type="project" value="TreeGrafter"/>
</dbReference>
<dbReference type="PROSITE" id="PS50935">
    <property type="entry name" value="SSB"/>
    <property type="match status" value="1"/>
</dbReference>
<feature type="region of interest" description="Disordered" evidence="3">
    <location>
        <begin position="59"/>
        <end position="104"/>
    </location>
</feature>
<feature type="transmembrane region" description="Helical" evidence="4">
    <location>
        <begin position="125"/>
        <end position="144"/>
    </location>
</feature>
<evidence type="ECO:0000256" key="4">
    <source>
        <dbReference type="SAM" id="Phobius"/>
    </source>
</evidence>
<dbReference type="PANTHER" id="PTHR10302:SF0">
    <property type="entry name" value="SINGLE-STRANDED DNA-BINDING PROTEIN, MITOCHONDRIAL"/>
    <property type="match status" value="1"/>
</dbReference>
<dbReference type="Gene3D" id="2.40.50.140">
    <property type="entry name" value="Nucleic acid-binding proteins"/>
    <property type="match status" value="1"/>
</dbReference>
<feature type="compositionally biased region" description="Low complexity" evidence="3">
    <location>
        <begin position="301"/>
        <end position="312"/>
    </location>
</feature>
<sequence length="406" mass="42946">MAAASSAHVPLIALSDTQRGASCRPFFLIAVAIALPAIGLISALSSTVRDPSPTVLNARPSLTAADPPVRSWPAPRVRPVEAHQGSPVSTGPGPMPPTSQGALHIVPAPDTAEWRPAPQNLPTPAVVLFAVGFWTVVSGLWVMFRRGSPRSGCAMDPLDIAAAPQGGSPTIAMAGLFGTSMNKATLIGRVGQDPQVYATKNGAAVVRFSLATSEKVLDKGTNQYQETTQWHSIAVFNQSLTRIAQRFIHKGDLVLVEGQLEYSKWVGKEDGVERSSASIIVRSQNGLQILSTKTSPGYAGGQQQQWAGQSGQPAGGQQGYSGQAGQETDRQQEWTAQSEQAAGGQQDYSGQASSDQMFEYPDPGSVQSAPQSTTMSNGYSFQREDTTGTQDGGTVQGPSFDYKRQY</sequence>
<feature type="compositionally biased region" description="Polar residues" evidence="3">
    <location>
        <begin position="346"/>
        <end position="356"/>
    </location>
</feature>
<dbReference type="InterPro" id="IPR011344">
    <property type="entry name" value="ssDNA-bd"/>
</dbReference>